<gene>
    <name evidence="1" type="ORF">S01H1_40996</name>
</gene>
<organism evidence="1">
    <name type="scientific">marine sediment metagenome</name>
    <dbReference type="NCBI Taxonomy" id="412755"/>
    <lineage>
        <taxon>unclassified sequences</taxon>
        <taxon>metagenomes</taxon>
        <taxon>ecological metagenomes</taxon>
    </lineage>
</organism>
<reference evidence="1" key="1">
    <citation type="journal article" date="2014" name="Front. Microbiol.">
        <title>High frequency of phylogenetically diverse reductive dehalogenase-homologous genes in deep subseafloor sedimentary metagenomes.</title>
        <authorList>
            <person name="Kawai M."/>
            <person name="Futagami T."/>
            <person name="Toyoda A."/>
            <person name="Takaki Y."/>
            <person name="Nishi S."/>
            <person name="Hori S."/>
            <person name="Arai W."/>
            <person name="Tsubouchi T."/>
            <person name="Morono Y."/>
            <person name="Uchiyama I."/>
            <person name="Ito T."/>
            <person name="Fujiyama A."/>
            <person name="Inagaki F."/>
            <person name="Takami H."/>
        </authorList>
    </citation>
    <scope>NUCLEOTIDE SEQUENCE</scope>
    <source>
        <strain evidence="1">Expedition CK06-06</strain>
    </source>
</reference>
<dbReference type="Gene3D" id="3.40.50.300">
    <property type="entry name" value="P-loop containing nucleotide triphosphate hydrolases"/>
    <property type="match status" value="1"/>
</dbReference>
<dbReference type="InterPro" id="IPR027417">
    <property type="entry name" value="P-loop_NTPase"/>
</dbReference>
<dbReference type="SUPFAM" id="SSF52540">
    <property type="entry name" value="P-loop containing nucleoside triphosphate hydrolases"/>
    <property type="match status" value="1"/>
</dbReference>
<evidence type="ECO:0000313" key="1">
    <source>
        <dbReference type="EMBL" id="GAG10463.1"/>
    </source>
</evidence>
<protein>
    <submittedName>
        <fullName evidence="1">Uncharacterized protein</fullName>
    </submittedName>
</protein>
<dbReference type="EMBL" id="BARS01025982">
    <property type="protein sequence ID" value="GAG10463.1"/>
    <property type="molecule type" value="Genomic_DNA"/>
</dbReference>
<proteinExistence type="predicted"/>
<comment type="caution">
    <text evidence="1">The sequence shown here is derived from an EMBL/GenBank/DDBJ whole genome shotgun (WGS) entry which is preliminary data.</text>
</comment>
<sequence length="263" mass="29493">MTYKEEKEFGKDFSIFGKVEGPSLSKVMRSGDDIIDVATQLREENQVPKKSKGGYSICRSETPGIDCVQGYLDDQDDHILITWRNQLRMQANKLIRRKLGHRGVLPNPGEPVLVCKNNEVVLNGEIHFADVFSDGPSIGPEVKTKQFRTDGGIMILANTQGKSEPMDGFMPDVKDWKAFHAQLREAKVPDPIPVTYGYVSTAHKAQGSEYRRVSIFLSAYDLQSKHFTAPTTLPNGEKMPFATRWLYTSLTRAKTRVSLILGN</sequence>
<accession>X0VDD6</accession>
<dbReference type="CDD" id="cd18809">
    <property type="entry name" value="SF1_C_RecD"/>
    <property type="match status" value="1"/>
</dbReference>
<dbReference type="AlphaFoldDB" id="X0VDD6"/>
<name>X0VDD6_9ZZZZ</name>